<proteinExistence type="predicted"/>
<dbReference type="EnsemblMetazoa" id="XM_019906828.1">
    <property type="protein sequence ID" value="XP_019762387.1"/>
    <property type="gene ID" value="LOC109539214"/>
</dbReference>
<keyword evidence="1" id="KW-0863">Zinc-finger</keyword>
<keyword evidence="4" id="KW-1185">Reference proteome</keyword>
<dbReference type="GO" id="GO:0008270">
    <property type="term" value="F:zinc ion binding"/>
    <property type="evidence" value="ECO:0007669"/>
    <property type="project" value="UniProtKB-KW"/>
</dbReference>
<dbReference type="InterPro" id="IPR007527">
    <property type="entry name" value="Znf_SWIM"/>
</dbReference>
<dbReference type="PROSITE" id="PS50966">
    <property type="entry name" value="ZF_SWIM"/>
    <property type="match status" value="1"/>
</dbReference>
<keyword evidence="1" id="KW-0479">Metal-binding</keyword>
<protein>
    <recommendedName>
        <fullName evidence="2">SWIM-type domain-containing protein</fullName>
    </recommendedName>
</protein>
<dbReference type="AlphaFoldDB" id="A0AAR5PN91"/>
<dbReference type="Proteomes" id="UP000019118">
    <property type="component" value="Unassembled WGS sequence"/>
</dbReference>
<feature type="domain" description="SWIM-type" evidence="2">
    <location>
        <begin position="593"/>
        <end position="626"/>
    </location>
</feature>
<accession>A0AAR5PN91</accession>
<evidence type="ECO:0000259" key="2">
    <source>
        <dbReference type="PROSITE" id="PS50966"/>
    </source>
</evidence>
<organism evidence="3 4">
    <name type="scientific">Dendroctonus ponderosae</name>
    <name type="common">Mountain pine beetle</name>
    <dbReference type="NCBI Taxonomy" id="77166"/>
    <lineage>
        <taxon>Eukaryota</taxon>
        <taxon>Metazoa</taxon>
        <taxon>Ecdysozoa</taxon>
        <taxon>Arthropoda</taxon>
        <taxon>Hexapoda</taxon>
        <taxon>Insecta</taxon>
        <taxon>Pterygota</taxon>
        <taxon>Neoptera</taxon>
        <taxon>Endopterygota</taxon>
        <taxon>Coleoptera</taxon>
        <taxon>Polyphaga</taxon>
        <taxon>Cucujiformia</taxon>
        <taxon>Curculionidae</taxon>
        <taxon>Scolytinae</taxon>
        <taxon>Dendroctonus</taxon>
    </lineage>
</organism>
<name>A0AAR5PN91_DENPD</name>
<reference evidence="3" key="2">
    <citation type="submission" date="2024-08" db="UniProtKB">
        <authorList>
            <consortium name="EnsemblMetazoa"/>
        </authorList>
    </citation>
    <scope>IDENTIFICATION</scope>
</reference>
<evidence type="ECO:0000313" key="3">
    <source>
        <dbReference type="EnsemblMetazoa" id="XP_019762387.1"/>
    </source>
</evidence>
<dbReference type="PANTHER" id="PTHR35385">
    <property type="entry name" value="PROTEIN B, PUTATIVE-RELATED-RELATED"/>
    <property type="match status" value="1"/>
</dbReference>
<reference evidence="4" key="1">
    <citation type="journal article" date="2013" name="Genome Biol.">
        <title>Draft genome of the mountain pine beetle, Dendroctonus ponderosae Hopkins, a major forest pest.</title>
        <authorList>
            <person name="Keeling C.I."/>
            <person name="Yuen M.M."/>
            <person name="Liao N.Y."/>
            <person name="Docking T.R."/>
            <person name="Chan S.K."/>
            <person name="Taylor G.A."/>
            <person name="Palmquist D.L."/>
            <person name="Jackman S.D."/>
            <person name="Nguyen A."/>
            <person name="Li M."/>
            <person name="Henderson H."/>
            <person name="Janes J.K."/>
            <person name="Zhao Y."/>
            <person name="Pandoh P."/>
            <person name="Moore R."/>
            <person name="Sperling F.A."/>
            <person name="Huber D.P."/>
            <person name="Birol I."/>
            <person name="Jones S.J."/>
            <person name="Bohlmann J."/>
        </authorList>
    </citation>
    <scope>NUCLEOTIDE SEQUENCE</scope>
</reference>
<sequence length="750" mass="86305">MRYFVLSIAWYPATTSLNLMRTMENILTSVAKKGIEKMVFYFEIDEEHLQKASVSFQEIQDLLPNWDTKITQLYKYENKGFYEVVLLINAQSEAEVKEWLEQYEERSKCSYTVASTRKTTGMKVGFKQFLRCRHNTNYKKGSGDSKRLSRNTNCESRMIVTLRTATRKKYRGKPVNAPDRQYPCEIRLLPCHNHPIGSDEVLGCRPVSKATKQKLANLFDYGHTPSTAMACLKLELQSSRDDYEHALKDRSICPKYQDTLQLFNSRSRGKSETTRELMLGKIREFNEQSPNSAAIEFVGDEYAICLCPPLMKRAHQKSTVASDMVFVDSTETSTHHASKVHVLSTTFECGALPLGVLITSTEGLDLITLAYRMLMELVGESIFGGNPEGPQLFMTDDSAAVQTALQITWQKSSVLLCNAHLLQSWWRWLIKADNAIRQDDQPLLFHDFRDILYARTNCECSTMYELALSRAAQYGNYCVRLRNYWQIKEQWALCFRPQLANGSNPKIDSSVRIIKDRIFGLMKKFNSIQMLDFVYNNFTQYYQKRLLDASTNRPIQNVLSPETTLIPGDILHNIKTLSEDIYWVPSTKNSEVFHVVNGEALDCTCIYKRSLEMLCKHIEWICLYTKPERFHVEISNMELRAKFYFIAEGKYPRQQQLFPERSQSSDNCSTEVITVLVEDEIKDEGDSCNARTNDVIIEEGTEIVKNICTQLTRYLRESPNPALVALKTLESQLQGEFQPLCHKLSNDKTL</sequence>
<evidence type="ECO:0000313" key="4">
    <source>
        <dbReference type="Proteomes" id="UP000019118"/>
    </source>
</evidence>
<dbReference type="PANTHER" id="PTHR35385:SF2">
    <property type="entry name" value="PROTEIN B, PUTATIVE-RELATED"/>
    <property type="match status" value="1"/>
</dbReference>
<evidence type="ECO:0000256" key="1">
    <source>
        <dbReference type="PROSITE-ProRule" id="PRU00325"/>
    </source>
</evidence>
<keyword evidence="1" id="KW-0862">Zinc</keyword>